<organism evidence="7 8">
    <name type="scientific">Acanthochromis polyacanthus</name>
    <name type="common">spiny chromis</name>
    <dbReference type="NCBI Taxonomy" id="80966"/>
    <lineage>
        <taxon>Eukaryota</taxon>
        <taxon>Metazoa</taxon>
        <taxon>Chordata</taxon>
        <taxon>Craniata</taxon>
        <taxon>Vertebrata</taxon>
        <taxon>Euteleostomi</taxon>
        <taxon>Actinopterygii</taxon>
        <taxon>Neopterygii</taxon>
        <taxon>Teleostei</taxon>
        <taxon>Neoteleostei</taxon>
        <taxon>Acanthomorphata</taxon>
        <taxon>Ovalentaria</taxon>
        <taxon>Pomacentridae</taxon>
        <taxon>Acanthochromis</taxon>
    </lineage>
</organism>
<dbReference type="InterPro" id="IPR045058">
    <property type="entry name" value="GIMA/IAN/Toc"/>
</dbReference>
<dbReference type="Pfam" id="PF04548">
    <property type="entry name" value="AIG1"/>
    <property type="match status" value="1"/>
</dbReference>
<keyword evidence="4" id="KW-0175">Coiled coil</keyword>
<feature type="domain" description="AIG1-type G" evidence="6">
    <location>
        <begin position="79"/>
        <end position="277"/>
    </location>
</feature>
<evidence type="ECO:0000313" key="8">
    <source>
        <dbReference type="Proteomes" id="UP000257200"/>
    </source>
</evidence>
<dbReference type="STRING" id="80966.ENSAPOP00000004576"/>
<evidence type="ECO:0000256" key="4">
    <source>
        <dbReference type="SAM" id="Coils"/>
    </source>
</evidence>
<dbReference type="AlphaFoldDB" id="A0A3Q1EJB0"/>
<feature type="coiled-coil region" evidence="4">
    <location>
        <begin position="273"/>
        <end position="308"/>
    </location>
</feature>
<dbReference type="FunFam" id="3.40.50.300:FF:000366">
    <property type="entry name" value="GTPase, IMAP family member 2"/>
    <property type="match status" value="1"/>
</dbReference>
<evidence type="ECO:0000256" key="2">
    <source>
        <dbReference type="ARBA" id="ARBA00022741"/>
    </source>
</evidence>
<keyword evidence="2" id="KW-0547">Nucleotide-binding</keyword>
<evidence type="ECO:0000313" key="7">
    <source>
        <dbReference type="Ensembl" id="ENSAPOP00000004576.1"/>
    </source>
</evidence>
<dbReference type="Proteomes" id="UP000257200">
    <property type="component" value="Unplaced"/>
</dbReference>
<dbReference type="Ensembl" id="ENSAPOT00000009798.1">
    <property type="protein sequence ID" value="ENSAPOP00000004576.1"/>
    <property type="gene ID" value="ENSAPOG00000006177.1"/>
</dbReference>
<protein>
    <submittedName>
        <fullName evidence="7">GTPase IMAP family member 7-like</fullName>
    </submittedName>
</protein>
<dbReference type="PANTHER" id="PTHR10903">
    <property type="entry name" value="GTPASE, IMAP FAMILY MEMBER-RELATED"/>
    <property type="match status" value="1"/>
</dbReference>
<keyword evidence="3" id="KW-0342">GTP-binding</keyword>
<reference evidence="7" key="1">
    <citation type="submission" date="2025-08" db="UniProtKB">
        <authorList>
            <consortium name="Ensembl"/>
        </authorList>
    </citation>
    <scope>IDENTIFICATION</scope>
</reference>
<dbReference type="GO" id="GO:0005525">
    <property type="term" value="F:GTP binding"/>
    <property type="evidence" value="ECO:0007669"/>
    <property type="project" value="UniProtKB-KW"/>
</dbReference>
<reference evidence="7" key="2">
    <citation type="submission" date="2025-09" db="UniProtKB">
        <authorList>
            <consortium name="Ensembl"/>
        </authorList>
    </citation>
    <scope>IDENTIFICATION</scope>
</reference>
<accession>A0A3Q1EJB0</accession>
<dbReference type="InterPro" id="IPR006703">
    <property type="entry name" value="G_AIG1"/>
</dbReference>
<dbReference type="Gene3D" id="3.40.50.300">
    <property type="entry name" value="P-loop containing nucleotide triphosphate hydrolases"/>
    <property type="match status" value="1"/>
</dbReference>
<keyword evidence="8" id="KW-1185">Reference proteome</keyword>
<evidence type="ECO:0000256" key="5">
    <source>
        <dbReference type="SAM" id="MobiDB-lite"/>
    </source>
</evidence>
<comment type="similarity">
    <text evidence="1">Belongs to the TRAFAC class TrmE-Era-EngA-EngB-Septin-like GTPase superfamily. AIG1/Toc34/Toc159-like paraseptin GTPase family. IAN subfamily.</text>
</comment>
<proteinExistence type="inferred from homology"/>
<sequence length="446" mass="51359">MGSSTCTEEHQNTFTLSTPRIETCHSNLTMFSKHSVYGATAATPVSTLQGRSTPPANTSLNETPNSSFNLVAGEMTRATEELRIVMVGKTGSGKSASGNTILGCESFKSGMSPRSITDECSKARAMVDGQDVVVIDTPGLFDTRHGVNTTCRHISQCISYACPGPHVFLIVIALDRFTEEEMKTVEQIQELFGDAADRYSMVLFTRGDDLQGTTIEEFIGDSPELQELVDRCHGQYHIFNNELKTGHQVTELLQKIRNIVRNNGGSHYTSEMFQEAERLVNEEKQRILKEKEEEMRIKREKMKSEMQSVYKQQLGNLKEHYEAERMEDRRVREEEIEAMQSRLNKLTWECVRLINGKLKMDVNRRMEKKNMQLVVAKERRDKEKMQEEMQSMLEELTKQNDEDMMEMQNQLQQQQWEIEMLRMELQQRDDAARRERALSRVSWKAE</sequence>
<dbReference type="SUPFAM" id="SSF52540">
    <property type="entry name" value="P-loop containing nucleoside triphosphate hydrolases"/>
    <property type="match status" value="1"/>
</dbReference>
<dbReference type="CDD" id="cd01852">
    <property type="entry name" value="AIG1"/>
    <property type="match status" value="1"/>
</dbReference>
<dbReference type="PANTHER" id="PTHR10903:SF112">
    <property type="entry name" value="SI:CH211-113E8.5"/>
    <property type="match status" value="1"/>
</dbReference>
<evidence type="ECO:0000256" key="3">
    <source>
        <dbReference type="ARBA" id="ARBA00023134"/>
    </source>
</evidence>
<evidence type="ECO:0000256" key="1">
    <source>
        <dbReference type="ARBA" id="ARBA00008535"/>
    </source>
</evidence>
<name>A0A3Q1EJB0_9TELE</name>
<dbReference type="InParanoid" id="A0A3Q1EJB0"/>
<evidence type="ECO:0000259" key="6">
    <source>
        <dbReference type="PROSITE" id="PS51720"/>
    </source>
</evidence>
<feature type="coiled-coil region" evidence="4">
    <location>
        <begin position="368"/>
        <end position="424"/>
    </location>
</feature>
<dbReference type="InterPro" id="IPR027417">
    <property type="entry name" value="P-loop_NTPase"/>
</dbReference>
<feature type="region of interest" description="Disordered" evidence="5">
    <location>
        <begin position="46"/>
        <end position="66"/>
    </location>
</feature>
<dbReference type="PROSITE" id="PS51720">
    <property type="entry name" value="G_AIG1"/>
    <property type="match status" value="1"/>
</dbReference>
<dbReference type="GeneTree" id="ENSGT01120000271858"/>